<dbReference type="Gene3D" id="3.30.420.40">
    <property type="match status" value="2"/>
</dbReference>
<dbReference type="AlphaFoldDB" id="A0A9D1DPL2"/>
<evidence type="ECO:0000313" key="3">
    <source>
        <dbReference type="Proteomes" id="UP000886785"/>
    </source>
</evidence>
<dbReference type="CDD" id="cd24032">
    <property type="entry name" value="ASKHA_NBD_TsaB"/>
    <property type="match status" value="1"/>
</dbReference>
<reference evidence="2" key="1">
    <citation type="submission" date="2020-10" db="EMBL/GenBank/DDBJ databases">
        <authorList>
            <person name="Gilroy R."/>
        </authorList>
    </citation>
    <scope>NUCLEOTIDE SEQUENCE</scope>
    <source>
        <strain evidence="2">ChiSjej1B19-7085</strain>
    </source>
</reference>
<sequence>MKILAVDSSAIPASAAVWEDGRLLGEFYSNTRQTHSQTLLPMVENLLKCTQTALNEIDLFAVSAGPGSFTGVRIGVACVKGLAMPEDKPCAGVSTLEAIAWNLAHLRGTICAVMDARCQQVYNAVFEADGESLRRLTPDRAIAIKDLAQEASGWEAPIYLVGDGAKLCHGSPEFSQLGAKLPPEHLLYQRASGVIAAALRAQPVSCAQLAPVYLRMPQAERELRRKGAPRPLDPGQGL</sequence>
<dbReference type="InterPro" id="IPR022496">
    <property type="entry name" value="T6A_TsaB"/>
</dbReference>
<dbReference type="PANTHER" id="PTHR11735">
    <property type="entry name" value="TRNA N6-ADENOSINE THREONYLCARBAMOYLTRANSFERASE"/>
    <property type="match status" value="1"/>
</dbReference>
<protein>
    <submittedName>
        <fullName evidence="2">tRNA (Adenosine(37)-N6)-threonylcarbamoyltransferase complex dimerization subunit type 1 TsaB</fullName>
    </submittedName>
</protein>
<organism evidence="2 3">
    <name type="scientific">Candidatus Gallacutalibacter pullicola</name>
    <dbReference type="NCBI Taxonomy" id="2840830"/>
    <lineage>
        <taxon>Bacteria</taxon>
        <taxon>Bacillati</taxon>
        <taxon>Bacillota</taxon>
        <taxon>Clostridia</taxon>
        <taxon>Eubacteriales</taxon>
        <taxon>Candidatus Gallacutalibacter</taxon>
    </lineage>
</organism>
<evidence type="ECO:0000313" key="2">
    <source>
        <dbReference type="EMBL" id="HIR56690.1"/>
    </source>
</evidence>
<dbReference type="InterPro" id="IPR000905">
    <property type="entry name" value="Gcp-like_dom"/>
</dbReference>
<dbReference type="Pfam" id="PF00814">
    <property type="entry name" value="TsaD"/>
    <property type="match status" value="1"/>
</dbReference>
<name>A0A9D1DPL2_9FIRM</name>
<dbReference type="GO" id="GO:0002949">
    <property type="term" value="P:tRNA threonylcarbamoyladenosine modification"/>
    <property type="evidence" value="ECO:0007669"/>
    <property type="project" value="InterPro"/>
</dbReference>
<dbReference type="PANTHER" id="PTHR11735:SF11">
    <property type="entry name" value="TRNA THREONYLCARBAMOYLADENOSINE BIOSYNTHESIS PROTEIN TSAB"/>
    <property type="match status" value="1"/>
</dbReference>
<accession>A0A9D1DPL2</accession>
<reference evidence="2" key="2">
    <citation type="journal article" date="2021" name="PeerJ">
        <title>Extensive microbial diversity within the chicken gut microbiome revealed by metagenomics and culture.</title>
        <authorList>
            <person name="Gilroy R."/>
            <person name="Ravi A."/>
            <person name="Getino M."/>
            <person name="Pursley I."/>
            <person name="Horton D.L."/>
            <person name="Alikhan N.F."/>
            <person name="Baker D."/>
            <person name="Gharbi K."/>
            <person name="Hall N."/>
            <person name="Watson M."/>
            <person name="Adriaenssens E.M."/>
            <person name="Foster-Nyarko E."/>
            <person name="Jarju S."/>
            <person name="Secka A."/>
            <person name="Antonio M."/>
            <person name="Oren A."/>
            <person name="Chaudhuri R.R."/>
            <person name="La Ragione R."/>
            <person name="Hildebrand F."/>
            <person name="Pallen M.J."/>
        </authorList>
    </citation>
    <scope>NUCLEOTIDE SEQUENCE</scope>
    <source>
        <strain evidence="2">ChiSjej1B19-7085</strain>
    </source>
</reference>
<dbReference type="NCBIfam" id="TIGR03725">
    <property type="entry name" value="T6A_YeaZ"/>
    <property type="match status" value="1"/>
</dbReference>
<dbReference type="InterPro" id="IPR043129">
    <property type="entry name" value="ATPase_NBD"/>
</dbReference>
<gene>
    <name evidence="2" type="primary">tsaB</name>
    <name evidence="2" type="ORF">IAA54_03395</name>
</gene>
<proteinExistence type="predicted"/>
<dbReference type="Proteomes" id="UP000886785">
    <property type="component" value="Unassembled WGS sequence"/>
</dbReference>
<dbReference type="SUPFAM" id="SSF53067">
    <property type="entry name" value="Actin-like ATPase domain"/>
    <property type="match status" value="2"/>
</dbReference>
<dbReference type="GO" id="GO:0005829">
    <property type="term" value="C:cytosol"/>
    <property type="evidence" value="ECO:0007669"/>
    <property type="project" value="TreeGrafter"/>
</dbReference>
<feature type="domain" description="Gcp-like" evidence="1">
    <location>
        <begin position="31"/>
        <end position="148"/>
    </location>
</feature>
<evidence type="ECO:0000259" key="1">
    <source>
        <dbReference type="Pfam" id="PF00814"/>
    </source>
</evidence>
<dbReference type="EMBL" id="DVHF01000038">
    <property type="protein sequence ID" value="HIR56690.1"/>
    <property type="molecule type" value="Genomic_DNA"/>
</dbReference>
<comment type="caution">
    <text evidence="2">The sequence shown here is derived from an EMBL/GenBank/DDBJ whole genome shotgun (WGS) entry which is preliminary data.</text>
</comment>